<name>A0A0F9GIJ3_9ZZZZ</name>
<dbReference type="EMBL" id="LAZR01020035">
    <property type="protein sequence ID" value="KKL90326.1"/>
    <property type="molecule type" value="Genomic_DNA"/>
</dbReference>
<organism evidence="1">
    <name type="scientific">marine sediment metagenome</name>
    <dbReference type="NCBI Taxonomy" id="412755"/>
    <lineage>
        <taxon>unclassified sequences</taxon>
        <taxon>metagenomes</taxon>
        <taxon>ecological metagenomes</taxon>
    </lineage>
</organism>
<sequence length="267" mass="27847">MAVGEEVVLRLGSGSPGETVIQTGGRSAFRDFLSGALGGAPASTFDPSDVLPGPLDVAREAILPSRPSEAGDLEMFPRTQRFLAGVRPSDLVSSRGSFLAAADFGDIVQRGGDIGSQLAFGTPGESDAIRFARDLMRDLGAPLRRPPTPEDLVRGGGRTAEGRAIPVSVPSLRAFETAELPAALARETGRFAAGLADPRVAATIPVIQAGVGRLAATRLGQLRVGLPKGIQVRATPIDTLVRQARTGVRSFEEISEALGKSKKALQF</sequence>
<feature type="non-terminal residue" evidence="1">
    <location>
        <position position="267"/>
    </location>
</feature>
<comment type="caution">
    <text evidence="1">The sequence shown here is derived from an EMBL/GenBank/DDBJ whole genome shotgun (WGS) entry which is preliminary data.</text>
</comment>
<accession>A0A0F9GIJ3</accession>
<reference evidence="1" key="1">
    <citation type="journal article" date="2015" name="Nature">
        <title>Complex archaea that bridge the gap between prokaryotes and eukaryotes.</title>
        <authorList>
            <person name="Spang A."/>
            <person name="Saw J.H."/>
            <person name="Jorgensen S.L."/>
            <person name="Zaremba-Niedzwiedzka K."/>
            <person name="Martijn J."/>
            <person name="Lind A.E."/>
            <person name="van Eijk R."/>
            <person name="Schleper C."/>
            <person name="Guy L."/>
            <person name="Ettema T.J."/>
        </authorList>
    </citation>
    <scope>NUCLEOTIDE SEQUENCE</scope>
</reference>
<gene>
    <name evidence="1" type="ORF">LCGC14_1905790</name>
</gene>
<protein>
    <submittedName>
        <fullName evidence="1">Uncharacterized protein</fullName>
    </submittedName>
</protein>
<dbReference type="AlphaFoldDB" id="A0A0F9GIJ3"/>
<proteinExistence type="predicted"/>
<evidence type="ECO:0000313" key="1">
    <source>
        <dbReference type="EMBL" id="KKL90326.1"/>
    </source>
</evidence>